<dbReference type="Pfam" id="PF00078">
    <property type="entry name" value="RVT_1"/>
    <property type="match status" value="1"/>
</dbReference>
<dbReference type="InterPro" id="IPR000477">
    <property type="entry name" value="RT_dom"/>
</dbReference>
<keyword evidence="2" id="KW-0808">Transferase</keyword>
<protein>
    <submittedName>
        <fullName evidence="2">RNA-directed DNA polymerase</fullName>
    </submittedName>
</protein>
<dbReference type="SUPFAM" id="SSF56672">
    <property type="entry name" value="DNA/RNA polymerases"/>
    <property type="match status" value="1"/>
</dbReference>
<evidence type="ECO:0000313" key="2">
    <source>
        <dbReference type="EMBL" id="MBM9576223.1"/>
    </source>
</evidence>
<keyword evidence="2" id="KW-0548">Nucleotidyltransferase</keyword>
<dbReference type="EMBL" id="JAFFPU010000013">
    <property type="protein sequence ID" value="MBM9576223.1"/>
    <property type="molecule type" value="Genomic_DNA"/>
</dbReference>
<keyword evidence="3" id="KW-1185">Reference proteome</keyword>
<evidence type="ECO:0000259" key="1">
    <source>
        <dbReference type="PROSITE" id="PS50878"/>
    </source>
</evidence>
<comment type="caution">
    <text evidence="2">The sequence shown here is derived from an EMBL/GenBank/DDBJ whole genome shotgun (WGS) entry which is preliminary data.</text>
</comment>
<dbReference type="RefSeq" id="WP_205278414.1">
    <property type="nucleotide sequence ID" value="NZ_JAFFPU010000013.1"/>
</dbReference>
<feature type="domain" description="Reverse transcriptase" evidence="1">
    <location>
        <begin position="1"/>
        <end position="253"/>
    </location>
</feature>
<organism evidence="2 3">
    <name type="scientific">Leptospira ainlahdjerensis</name>
    <dbReference type="NCBI Taxonomy" id="2810033"/>
    <lineage>
        <taxon>Bacteria</taxon>
        <taxon>Pseudomonadati</taxon>
        <taxon>Spirochaetota</taxon>
        <taxon>Spirochaetia</taxon>
        <taxon>Leptospirales</taxon>
        <taxon>Leptospiraceae</taxon>
        <taxon>Leptospira</taxon>
    </lineage>
</organism>
<dbReference type="InterPro" id="IPR043502">
    <property type="entry name" value="DNA/RNA_pol_sf"/>
</dbReference>
<dbReference type="GO" id="GO:0003964">
    <property type="term" value="F:RNA-directed DNA polymerase activity"/>
    <property type="evidence" value="ECO:0007669"/>
    <property type="project" value="UniProtKB-KW"/>
</dbReference>
<reference evidence="2 3" key="1">
    <citation type="submission" date="2021-02" db="EMBL/GenBank/DDBJ databases">
        <title>Leptospira ainlahdjerensis sp. nov., Leptospira ainazelensis sp. nov., Leptospira abararensis sp. nov. and Leptospira chreensis sp. nov., four new species isolated from water sources in Algeria.</title>
        <authorList>
            <person name="Amara Korba A."/>
            <person name="Kainiu M."/>
            <person name="Vincent A.T."/>
            <person name="Mariet J.-F."/>
            <person name="Veyrier F.J."/>
            <person name="Goarant C."/>
            <person name="Picardeau M."/>
        </authorList>
    </citation>
    <scope>NUCLEOTIDE SEQUENCE [LARGE SCALE GENOMIC DNA]</scope>
    <source>
        <strain evidence="2 3">201903070</strain>
    </source>
</reference>
<accession>A0ABS2U8G2</accession>
<dbReference type="Proteomes" id="UP000724686">
    <property type="component" value="Unassembled WGS sequence"/>
</dbReference>
<name>A0ABS2U8G2_9LEPT</name>
<dbReference type="CDD" id="cd01646">
    <property type="entry name" value="RT_Bac_retron_I"/>
    <property type="match status" value="1"/>
</dbReference>
<keyword evidence="2" id="KW-0695">RNA-directed DNA polymerase</keyword>
<proteinExistence type="predicted"/>
<evidence type="ECO:0000313" key="3">
    <source>
        <dbReference type="Proteomes" id="UP000724686"/>
    </source>
</evidence>
<dbReference type="PROSITE" id="PS50878">
    <property type="entry name" value="RT_POL"/>
    <property type="match status" value="1"/>
</dbReference>
<dbReference type="NCBIfam" id="NF041747">
    <property type="entry name" value="Drt3a"/>
    <property type="match status" value="1"/>
</dbReference>
<sequence>MRNIVIDSSKFNYSPTKIKRTLRVNDFYRFQLRQNKIDQLTTQISEHFSEKFGEVRPFAIGSFKNKKIFMPKKIYDLLTLRRTSDIIKSVCHISTFSREDEVVQLQAVIRGEMKCCIIKTDISNFFESVDFTSAIDKLVEKGFNNHSSLAHLNNLSKVLKALNFNGLPRGLALSSILAEVYLEEFDRNLRLNREVLYYSRYVDDIVIVTNSDPQLILGFIQRALPGRLLLNKKKTRYYIKGRKEKFDFLGYSISLENDHAIGIAHKKISKTKKRIILSIKDYIRNNDPYLLIDRIRFLTGNTEMKMHNRYKKITVGFKFQYRICDSKLLKSELQNLDNFFYSVLTSKNYKISAALKKRIGPKAFLKLKTLSFTGAYNNNIIHFRTSSKISLIRKAWKYA</sequence>
<gene>
    <name evidence="2" type="ORF">JWG45_03560</name>
</gene>